<protein>
    <submittedName>
        <fullName evidence="2">Uncharacterized protein</fullName>
    </submittedName>
</protein>
<dbReference type="EMBL" id="JAJAGQ010000010">
    <property type="protein sequence ID" value="KAJ8550926.1"/>
    <property type="molecule type" value="Genomic_DNA"/>
</dbReference>
<evidence type="ECO:0000256" key="1">
    <source>
        <dbReference type="SAM" id="MobiDB-lite"/>
    </source>
</evidence>
<comment type="caution">
    <text evidence="2">The sequence shown here is derived from an EMBL/GenBank/DDBJ whole genome shotgun (WGS) entry which is preliminary data.</text>
</comment>
<feature type="compositionally biased region" description="Basic and acidic residues" evidence="1">
    <location>
        <begin position="8"/>
        <end position="46"/>
    </location>
</feature>
<dbReference type="AlphaFoldDB" id="A0A9Q1M3J4"/>
<proteinExistence type="predicted"/>
<organism evidence="2 3">
    <name type="scientific">Anisodus acutangulus</name>
    <dbReference type="NCBI Taxonomy" id="402998"/>
    <lineage>
        <taxon>Eukaryota</taxon>
        <taxon>Viridiplantae</taxon>
        <taxon>Streptophyta</taxon>
        <taxon>Embryophyta</taxon>
        <taxon>Tracheophyta</taxon>
        <taxon>Spermatophyta</taxon>
        <taxon>Magnoliopsida</taxon>
        <taxon>eudicotyledons</taxon>
        <taxon>Gunneridae</taxon>
        <taxon>Pentapetalae</taxon>
        <taxon>asterids</taxon>
        <taxon>lamiids</taxon>
        <taxon>Solanales</taxon>
        <taxon>Solanaceae</taxon>
        <taxon>Solanoideae</taxon>
        <taxon>Hyoscyameae</taxon>
        <taxon>Anisodus</taxon>
    </lineage>
</organism>
<gene>
    <name evidence="2" type="ORF">K7X08_000296</name>
</gene>
<keyword evidence="3" id="KW-1185">Reference proteome</keyword>
<sequence length="137" mass="15160">MGQGRPKLNQDDPKSCDYPKTRHEVDEAVADKDVDNVKRKGKEKVVADGSDDENVKKKRKSAVESQDFLCESISGTAPDTVPATPDDVDDTKVGDFCIKMDIDYKPKIDCNTNCDIANELHDKFEDELGSCIISSFS</sequence>
<accession>A0A9Q1M3J4</accession>
<reference evidence="3" key="1">
    <citation type="journal article" date="2023" name="Proc. Natl. Acad. Sci. U.S.A.">
        <title>Genomic and structural basis for evolution of tropane alkaloid biosynthesis.</title>
        <authorList>
            <person name="Wanga Y.-J."/>
            <person name="Taina T."/>
            <person name="Yua J.-Y."/>
            <person name="Lia J."/>
            <person name="Xua B."/>
            <person name="Chenc J."/>
            <person name="D'Auriad J.C."/>
            <person name="Huanga J.-P."/>
            <person name="Huanga S.-X."/>
        </authorList>
    </citation>
    <scope>NUCLEOTIDE SEQUENCE [LARGE SCALE GENOMIC DNA]</scope>
    <source>
        <strain evidence="3">cv. KIB-2019</strain>
    </source>
</reference>
<evidence type="ECO:0000313" key="2">
    <source>
        <dbReference type="EMBL" id="KAJ8550926.1"/>
    </source>
</evidence>
<feature type="region of interest" description="Disordered" evidence="1">
    <location>
        <begin position="1"/>
        <end position="58"/>
    </location>
</feature>
<evidence type="ECO:0000313" key="3">
    <source>
        <dbReference type="Proteomes" id="UP001152561"/>
    </source>
</evidence>
<dbReference type="Proteomes" id="UP001152561">
    <property type="component" value="Unassembled WGS sequence"/>
</dbReference>
<name>A0A9Q1M3J4_9SOLA</name>